<reference evidence="1 2" key="1">
    <citation type="journal article" date="2020" name="G3 (Bethesda)">
        <title>Improved Reference Genome for Cyclotella cryptica CCMP332, a Model for Cell Wall Morphogenesis, Salinity Adaptation, and Lipid Production in Diatoms (Bacillariophyta).</title>
        <authorList>
            <person name="Roberts W.R."/>
            <person name="Downey K.M."/>
            <person name="Ruck E.C."/>
            <person name="Traller J.C."/>
            <person name="Alverson A.J."/>
        </authorList>
    </citation>
    <scope>NUCLEOTIDE SEQUENCE [LARGE SCALE GENOMIC DNA]</scope>
    <source>
        <strain evidence="1 2">CCMP332</strain>
    </source>
</reference>
<name>A0ABD3PDA5_9STRA</name>
<protein>
    <recommendedName>
        <fullName evidence="3">Methyltransferase domain-containing protein</fullName>
    </recommendedName>
</protein>
<evidence type="ECO:0008006" key="3">
    <source>
        <dbReference type="Google" id="ProtNLM"/>
    </source>
</evidence>
<accession>A0ABD3PDA5</accession>
<organism evidence="1 2">
    <name type="scientific">Cyclotella cryptica</name>
    <dbReference type="NCBI Taxonomy" id="29204"/>
    <lineage>
        <taxon>Eukaryota</taxon>
        <taxon>Sar</taxon>
        <taxon>Stramenopiles</taxon>
        <taxon>Ochrophyta</taxon>
        <taxon>Bacillariophyta</taxon>
        <taxon>Coscinodiscophyceae</taxon>
        <taxon>Thalassiosirophycidae</taxon>
        <taxon>Stephanodiscales</taxon>
        <taxon>Stephanodiscaceae</taxon>
        <taxon>Cyclotella</taxon>
    </lineage>
</organism>
<comment type="caution">
    <text evidence="1">The sequence shown here is derived from an EMBL/GenBank/DDBJ whole genome shotgun (WGS) entry which is preliminary data.</text>
</comment>
<dbReference type="InterPro" id="IPR029063">
    <property type="entry name" value="SAM-dependent_MTases_sf"/>
</dbReference>
<evidence type="ECO:0000313" key="1">
    <source>
        <dbReference type="EMBL" id="KAL3785703.1"/>
    </source>
</evidence>
<dbReference type="Gene3D" id="3.40.50.150">
    <property type="entry name" value="Vaccinia Virus protein VP39"/>
    <property type="match status" value="1"/>
</dbReference>
<proteinExistence type="predicted"/>
<sequence>MASTAKHYNAHSAETYEEAYFYEPGAYMHYLVELVTQRMQLDNVNNSGKPRHILDIGGGTGNFASALIHNCPSSNFRVTVVEPFLEESKGADMAKSDRMSFVKAPAEIFLSHSHDNGDWRKQGSHQVLIKETIHHIDEKVRVGVLKGLYDDLKAFPCGNDITIPSILIITRPQVEIDYPLWDEARRVWKESQPSLEQLQQELQLAGFVDIQCTMERYHSQISLQRWQEMIKKRFWSTFANFSDEELEFGCEELARERPPDENGVIHFEDRLLFITGRKVDT</sequence>
<keyword evidence="2" id="KW-1185">Reference proteome</keyword>
<dbReference type="Proteomes" id="UP001516023">
    <property type="component" value="Unassembled WGS sequence"/>
</dbReference>
<dbReference type="EMBL" id="JABMIG020000211">
    <property type="protein sequence ID" value="KAL3785703.1"/>
    <property type="molecule type" value="Genomic_DNA"/>
</dbReference>
<gene>
    <name evidence="1" type="ORF">HJC23_008736</name>
</gene>
<dbReference type="AlphaFoldDB" id="A0ABD3PDA5"/>
<dbReference type="CDD" id="cd02440">
    <property type="entry name" value="AdoMet_MTases"/>
    <property type="match status" value="1"/>
</dbReference>
<evidence type="ECO:0000313" key="2">
    <source>
        <dbReference type="Proteomes" id="UP001516023"/>
    </source>
</evidence>
<dbReference type="SUPFAM" id="SSF53335">
    <property type="entry name" value="S-adenosyl-L-methionine-dependent methyltransferases"/>
    <property type="match status" value="1"/>
</dbReference>